<dbReference type="EMBL" id="CAUM01000101">
    <property type="protein sequence ID" value="CCV06712.1"/>
    <property type="molecule type" value="Genomic_DNA"/>
</dbReference>
<comment type="caution">
    <text evidence="1">The sequence shown here is derived from an EMBL/GenBank/DDBJ whole genome shotgun (WGS) entry which is preliminary data.</text>
</comment>
<dbReference type="AlphaFoldDB" id="M5EQX3"/>
<sequence>MARATHNETVAIPSCEFVDETFAASIFEWDMQRLYYMQSFNSFPIPIRCGQMLVVRTADIARWALNRRYGITRYSI</sequence>
<dbReference type="STRING" id="1297569.MESS2_350084"/>
<reference evidence="1 2" key="1">
    <citation type="submission" date="2013-02" db="EMBL/GenBank/DDBJ databases">
        <authorList>
            <person name="Genoscope - CEA"/>
        </authorList>
    </citation>
    <scope>NUCLEOTIDE SEQUENCE [LARGE SCALE GENOMIC DNA]</scope>
    <source>
        <strain evidence="1 2">STM 2683</strain>
    </source>
</reference>
<gene>
    <name evidence="1" type="ORF">MESS2_350084</name>
</gene>
<proteinExistence type="predicted"/>
<protein>
    <submittedName>
        <fullName evidence="1">Uncharacterized protein</fullName>
    </submittedName>
</protein>
<organism evidence="1 2">
    <name type="scientific">Mesorhizobium metallidurans STM 2683</name>
    <dbReference type="NCBI Taxonomy" id="1297569"/>
    <lineage>
        <taxon>Bacteria</taxon>
        <taxon>Pseudomonadati</taxon>
        <taxon>Pseudomonadota</taxon>
        <taxon>Alphaproteobacteria</taxon>
        <taxon>Hyphomicrobiales</taxon>
        <taxon>Phyllobacteriaceae</taxon>
        <taxon>Mesorhizobium</taxon>
    </lineage>
</organism>
<keyword evidence="2" id="KW-1185">Reference proteome</keyword>
<evidence type="ECO:0000313" key="1">
    <source>
        <dbReference type="EMBL" id="CCV06712.1"/>
    </source>
</evidence>
<accession>M5EQX3</accession>
<evidence type="ECO:0000313" key="2">
    <source>
        <dbReference type="Proteomes" id="UP000012062"/>
    </source>
</evidence>
<dbReference type="Proteomes" id="UP000012062">
    <property type="component" value="Unassembled WGS sequence"/>
</dbReference>
<name>M5EQX3_9HYPH</name>